<dbReference type="InterPro" id="IPR003646">
    <property type="entry name" value="SH3-like_bac-type"/>
</dbReference>
<dbReference type="EMBL" id="JAROYP010000008">
    <property type="protein sequence ID" value="MDH5162279.1"/>
    <property type="molecule type" value="Genomic_DNA"/>
</dbReference>
<comment type="caution">
    <text evidence="3">The sequence shown here is derived from an EMBL/GenBank/DDBJ whole genome shotgun (WGS) entry which is preliminary data.</text>
</comment>
<accession>A0AAW6SU22</accession>
<proteinExistence type="predicted"/>
<dbReference type="PROSITE" id="PS51781">
    <property type="entry name" value="SH3B"/>
    <property type="match status" value="1"/>
</dbReference>
<evidence type="ECO:0000313" key="3">
    <source>
        <dbReference type="EMBL" id="MDH5162279.1"/>
    </source>
</evidence>
<organism evidence="3 4">
    <name type="scientific">Heyndrickxia oleronia</name>
    <dbReference type="NCBI Taxonomy" id="38875"/>
    <lineage>
        <taxon>Bacteria</taxon>
        <taxon>Bacillati</taxon>
        <taxon>Bacillota</taxon>
        <taxon>Bacilli</taxon>
        <taxon>Bacillales</taxon>
        <taxon>Bacillaceae</taxon>
        <taxon>Heyndrickxia</taxon>
    </lineage>
</organism>
<feature type="transmembrane region" description="Helical" evidence="1">
    <location>
        <begin position="7"/>
        <end position="26"/>
    </location>
</feature>
<evidence type="ECO:0000313" key="4">
    <source>
        <dbReference type="Proteomes" id="UP001159179"/>
    </source>
</evidence>
<dbReference type="RefSeq" id="WP_280617244.1">
    <property type="nucleotide sequence ID" value="NZ_JAROYP010000008.1"/>
</dbReference>
<dbReference type="AlphaFoldDB" id="A0AAW6SU22"/>
<reference evidence="3" key="1">
    <citation type="submission" date="2023-03" db="EMBL/GenBank/DDBJ databases">
        <title>Bacterial isolates from washroom surfaces on a university campus.</title>
        <authorList>
            <person name="Holman D.B."/>
            <person name="Gzyl K.E."/>
            <person name="Taheri A.E."/>
        </authorList>
    </citation>
    <scope>NUCLEOTIDE SEQUENCE</scope>
    <source>
        <strain evidence="3">RD03</strain>
    </source>
</reference>
<keyword evidence="1" id="KW-0812">Transmembrane</keyword>
<evidence type="ECO:0000259" key="2">
    <source>
        <dbReference type="PROSITE" id="PS51781"/>
    </source>
</evidence>
<dbReference type="Gene3D" id="2.30.30.40">
    <property type="entry name" value="SH3 Domains"/>
    <property type="match status" value="1"/>
</dbReference>
<feature type="domain" description="SH3b" evidence="2">
    <location>
        <begin position="31"/>
        <end position="99"/>
    </location>
</feature>
<dbReference type="InterPro" id="IPR052354">
    <property type="entry name" value="Cell_Wall_Dynamics_Protein"/>
</dbReference>
<name>A0AAW6SU22_9BACI</name>
<dbReference type="PANTHER" id="PTHR34408">
    <property type="entry name" value="FAMILY PROTEIN, PUTATIVE-RELATED"/>
    <property type="match status" value="1"/>
</dbReference>
<keyword evidence="1" id="KW-1133">Transmembrane helix</keyword>
<gene>
    <name evidence="3" type="ORF">P5X88_15190</name>
</gene>
<dbReference type="PANTHER" id="PTHR34408:SF1">
    <property type="entry name" value="GLYCOSYL HYDROLASE FAMILY 19 DOMAIN-CONTAINING PROTEIN HI_1415"/>
    <property type="match status" value="1"/>
</dbReference>
<dbReference type="Proteomes" id="UP001159179">
    <property type="component" value="Unassembled WGS sequence"/>
</dbReference>
<evidence type="ECO:0000256" key="1">
    <source>
        <dbReference type="SAM" id="Phobius"/>
    </source>
</evidence>
<dbReference type="SMART" id="SM00287">
    <property type="entry name" value="SH3b"/>
    <property type="match status" value="1"/>
</dbReference>
<keyword evidence="1" id="KW-0472">Membrane</keyword>
<sequence length="243" mass="28341">MKISRLFKLIICAALTFPMIGMLFFIGDPKAASLQVGSVDLESGTLNVRSGPGVQYKRIGALKNGATVTVYYQTKNGWSEIRYNKKKSYVSSQYLRVHLQMKPFVAKGITDKVIKAQRKTWEKNYTKKQIYSMMSPHFTTSYIEKYFKQQMRTAGKDKNGNQLFHVIETEIWGYSLDTIDWNLEYQPKKPTIKYYKKNGKEYLEVSQFMVDELSGNHTSTLYLLKESTKANWKVYKYERNFND</sequence>
<dbReference type="Pfam" id="PF08239">
    <property type="entry name" value="SH3_3"/>
    <property type="match status" value="1"/>
</dbReference>
<protein>
    <submittedName>
        <fullName evidence="3">SH3 domain-containing protein</fullName>
    </submittedName>
</protein>